<dbReference type="RefSeq" id="WP_036308742.1">
    <property type="nucleotide sequence ID" value="NZ_JFYO01000001.1"/>
</dbReference>
<name>A0A031G118_9MICO</name>
<protein>
    <submittedName>
        <fullName evidence="2">Uncharacterized protein</fullName>
    </submittedName>
</protein>
<feature type="region of interest" description="Disordered" evidence="1">
    <location>
        <begin position="1"/>
        <end position="60"/>
    </location>
</feature>
<accession>A0A031G118</accession>
<evidence type="ECO:0000256" key="1">
    <source>
        <dbReference type="SAM" id="MobiDB-lite"/>
    </source>
</evidence>
<feature type="compositionally biased region" description="Polar residues" evidence="1">
    <location>
        <begin position="1"/>
        <end position="10"/>
    </location>
</feature>
<dbReference type="Proteomes" id="UP000024001">
    <property type="component" value="Unassembled WGS sequence"/>
</dbReference>
<dbReference type="OrthoDB" id="9884039at2"/>
<evidence type="ECO:0000313" key="3">
    <source>
        <dbReference type="Proteomes" id="UP000024001"/>
    </source>
</evidence>
<evidence type="ECO:0000313" key="2">
    <source>
        <dbReference type="EMBL" id="EZP29605.1"/>
    </source>
</evidence>
<keyword evidence="3" id="KW-1185">Reference proteome</keyword>
<feature type="compositionally biased region" description="Acidic residues" evidence="1">
    <location>
        <begin position="51"/>
        <end position="60"/>
    </location>
</feature>
<dbReference type="PATRIC" id="fig|273677.3.peg.215"/>
<proteinExistence type="predicted"/>
<gene>
    <name evidence="2" type="ORF">BW34_00222</name>
</gene>
<reference evidence="2 3" key="1">
    <citation type="submission" date="2014-03" db="EMBL/GenBank/DDBJ databases">
        <title>Draft Genome Sequences of 13 Willow Endophytes.</title>
        <authorList>
            <person name="Gan H.Y."/>
            <person name="Gan H.M."/>
            <person name="Savka M.A."/>
            <person name="Hudson A.O."/>
        </authorList>
    </citation>
    <scope>NUCLEOTIDE SEQUENCE [LARGE SCALE GENOMIC DNA]</scope>
    <source>
        <strain evidence="2 3">RIT293</strain>
    </source>
</reference>
<organism evidence="2 3">
    <name type="scientific">Microbacterium oleivorans</name>
    <dbReference type="NCBI Taxonomy" id="273677"/>
    <lineage>
        <taxon>Bacteria</taxon>
        <taxon>Bacillati</taxon>
        <taxon>Actinomycetota</taxon>
        <taxon>Actinomycetes</taxon>
        <taxon>Micrococcales</taxon>
        <taxon>Microbacteriaceae</taxon>
        <taxon>Microbacterium</taxon>
    </lineage>
</organism>
<sequence length="60" mass="6171">MSADSTSNSPDLDRLVGGEQEGLPPAPEGAPDDVDAMAPDERFQAPGGSDLEIDDEATDV</sequence>
<dbReference type="EMBL" id="JFYO01000001">
    <property type="protein sequence ID" value="EZP29605.1"/>
    <property type="molecule type" value="Genomic_DNA"/>
</dbReference>
<dbReference type="AlphaFoldDB" id="A0A031G118"/>
<comment type="caution">
    <text evidence="2">The sequence shown here is derived from an EMBL/GenBank/DDBJ whole genome shotgun (WGS) entry which is preliminary data.</text>
</comment>